<gene>
    <name evidence="1" type="ORF">NX773_23405</name>
</gene>
<name>A0ABT2BRH1_9BURK</name>
<organism evidence="1 2">
    <name type="scientific">Massilia solisilvae</name>
    <dbReference type="NCBI Taxonomy" id="1811225"/>
    <lineage>
        <taxon>Bacteria</taxon>
        <taxon>Pseudomonadati</taxon>
        <taxon>Pseudomonadota</taxon>
        <taxon>Betaproteobacteria</taxon>
        <taxon>Burkholderiales</taxon>
        <taxon>Oxalobacteraceae</taxon>
        <taxon>Telluria group</taxon>
        <taxon>Massilia</taxon>
    </lineage>
</organism>
<evidence type="ECO:0000313" key="1">
    <source>
        <dbReference type="EMBL" id="MCS0611108.1"/>
    </source>
</evidence>
<keyword evidence="2" id="KW-1185">Reference proteome</keyword>
<protein>
    <submittedName>
        <fullName evidence="1">Uncharacterized protein</fullName>
    </submittedName>
</protein>
<proteinExistence type="predicted"/>
<dbReference type="Proteomes" id="UP001205861">
    <property type="component" value="Unassembled WGS sequence"/>
</dbReference>
<comment type="caution">
    <text evidence="1">The sequence shown here is derived from an EMBL/GenBank/DDBJ whole genome shotgun (WGS) entry which is preliminary data.</text>
</comment>
<dbReference type="EMBL" id="JANUGV010000019">
    <property type="protein sequence ID" value="MCS0611108.1"/>
    <property type="molecule type" value="Genomic_DNA"/>
</dbReference>
<reference evidence="1 2" key="1">
    <citation type="submission" date="2022-08" db="EMBL/GenBank/DDBJ databases">
        <title>Reclassification of Massilia species as members of the genera Telluria, Duganella, Pseudoduganella, Mokoshia gen. nov. and Zemynaea gen. nov. using orthogonal and non-orthogonal genome-based approaches.</title>
        <authorList>
            <person name="Bowman J.P."/>
        </authorList>
    </citation>
    <scope>NUCLEOTIDE SEQUENCE [LARGE SCALE GENOMIC DNA]</scope>
    <source>
        <strain evidence="1 2">JCM 31607</strain>
    </source>
</reference>
<sequence>MRSANWFAIVPSLLRRRTKSETNQVVKLTRFTRKLTRSKNEVDDKRETLHNLTSLLLTNKTIRTMQQGS</sequence>
<accession>A0ABT2BRH1</accession>
<evidence type="ECO:0000313" key="2">
    <source>
        <dbReference type="Proteomes" id="UP001205861"/>
    </source>
</evidence>
<feature type="non-terminal residue" evidence="1">
    <location>
        <position position="69"/>
    </location>
</feature>
<dbReference type="RefSeq" id="WP_258858636.1">
    <property type="nucleotide sequence ID" value="NZ_JANUGV010000019.1"/>
</dbReference>